<sequence length="501" mass="54066">MTVIRQDDVIQSVADALQYISYYHPKDFIDAMSAAYEREENPAAKDAIAQILINSRMCATGHRPICQDTGIVTVFVHVGMNVTWDAELSLDDMINEGVRRAYQLPDNVLRASVLADPDGKRANTKDNTPAIIHHSIVPGDKVDIHVAAKGGGSEAKSKFAMLNPSDSVVDWVMEQLPKMGAGWCPPGMLGIGIGGTAEKAMMIAKEALLDPIDIQDLQARGPSNRAEELRLELFDKVNKSGIGAQGLGGLTTVLDIKVKDYPTHAANKPVAIIPNCAATRHAHFTLDGSGPVALPAPKLEDWPEITREAGDNVKRVNLDSVTPEEVKTWQPGDTLLLNGKLLTGRDAAHKRMVDMIAKGEPLPVDMKGRFIYYVGPVDPVGDEVVGPAGPTTATRMDKFTRTMLEETGLLGMVGKAERGQTAIDAIRDNQAVYLMAVGGSAYLVAQAIKKSRVVGFEDLGMEAIYEFEVEDMPVTVAVDSQGTSVHQTGPAKWKEIIAQKA</sequence>
<reference evidence="13" key="2">
    <citation type="submission" date="2023-11" db="EMBL/GenBank/DDBJ databases">
        <title>MicrobeMod: A computational toolkit for identifying prokaryotic methylation and restriction-modification with nanopore sequencing.</title>
        <authorList>
            <person name="Crits-Christoph A."/>
            <person name="Kang S.C."/>
            <person name="Lee H."/>
            <person name="Ostrov N."/>
        </authorList>
    </citation>
    <scope>NUCLEOTIDE SEQUENCE</scope>
    <source>
        <strain evidence="13">ATCC BAA-953</strain>
    </source>
</reference>
<evidence type="ECO:0000313" key="16">
    <source>
        <dbReference type="Proteomes" id="UP001276761"/>
    </source>
</evidence>
<dbReference type="NCBIfam" id="TIGR00722">
    <property type="entry name" value="ttdA_fumA_fumB"/>
    <property type="match status" value="1"/>
</dbReference>
<evidence type="ECO:0000256" key="7">
    <source>
        <dbReference type="ARBA" id="ARBA00023004"/>
    </source>
</evidence>
<comment type="similarity">
    <text evidence="3 10">Belongs to the class-I fumarase family.</text>
</comment>
<evidence type="ECO:0000256" key="10">
    <source>
        <dbReference type="PIRNR" id="PIRNR001394"/>
    </source>
</evidence>
<reference evidence="14 15" key="1">
    <citation type="submission" date="2017-08" db="EMBL/GenBank/DDBJ databases">
        <title>Halomonas binhaiensis sp. nov., isolated from saline alkaline soil.</title>
        <authorList>
            <person name="Wang D."/>
            <person name="Zhang G."/>
        </authorList>
    </citation>
    <scope>NUCLEOTIDE SEQUENCE [LARGE SCALE GENOMIC DNA]</scope>
    <source>
        <strain evidence="14 15">WN018</strain>
    </source>
</reference>
<evidence type="ECO:0000313" key="13">
    <source>
        <dbReference type="EMBL" id="MDX5976111.1"/>
    </source>
</evidence>
<dbReference type="NCBIfam" id="TIGR00723">
    <property type="entry name" value="ttdB_fumA_fumB"/>
    <property type="match status" value="1"/>
</dbReference>
<dbReference type="InterPro" id="IPR036660">
    <property type="entry name" value="Fe-S_hydroAse_TtdB_cat_sf"/>
</dbReference>
<evidence type="ECO:0000256" key="2">
    <source>
        <dbReference type="ARBA" id="ARBA00001966"/>
    </source>
</evidence>
<comment type="caution">
    <text evidence="13">The sequence shown here is derived from an EMBL/GenBank/DDBJ whole genome shotgun (WGS) entry which is preliminary data.</text>
</comment>
<evidence type="ECO:0000256" key="1">
    <source>
        <dbReference type="ARBA" id="ARBA00000929"/>
    </source>
</evidence>
<dbReference type="Pfam" id="PF05683">
    <property type="entry name" value="Fumerase_C"/>
    <property type="match status" value="1"/>
</dbReference>
<dbReference type="Proteomes" id="UP000218675">
    <property type="component" value="Unassembled WGS sequence"/>
</dbReference>
<feature type="domain" description="Fe-S hydro-lyase tartrate dehydratase alpha-type catalytic" evidence="11">
    <location>
        <begin position="11"/>
        <end position="284"/>
    </location>
</feature>
<comment type="subunit">
    <text evidence="4 10">Homodimer.</text>
</comment>
<dbReference type="PIRSF" id="PIRSF001394">
    <property type="entry name" value="Fe_dep_fumar_hy"/>
    <property type="match status" value="1"/>
</dbReference>
<gene>
    <name evidence="14" type="ORF">CK497_05225</name>
    <name evidence="13" type="ORF">SIL78_00875</name>
</gene>
<keyword evidence="9 10" id="KW-0456">Lyase</keyword>
<dbReference type="GO" id="GO:0004333">
    <property type="term" value="F:fumarate hydratase activity"/>
    <property type="evidence" value="ECO:0007669"/>
    <property type="project" value="UniProtKB-UniRule"/>
</dbReference>
<evidence type="ECO:0000256" key="9">
    <source>
        <dbReference type="ARBA" id="ARBA00023239"/>
    </source>
</evidence>
<feature type="domain" description="Fe-S hydro-lyase tartrate dehydratase beta-type catalytic" evidence="12">
    <location>
        <begin position="288"/>
        <end position="488"/>
    </location>
</feature>
<dbReference type="EMBL" id="NSKA01000002">
    <property type="protein sequence ID" value="PAU72528.1"/>
    <property type="molecule type" value="Genomic_DNA"/>
</dbReference>
<proteinExistence type="inferred from homology"/>
<comment type="catalytic activity">
    <reaction evidence="1 10">
        <text>(S)-malate = fumarate + H2O</text>
        <dbReference type="Rhea" id="RHEA:12460"/>
        <dbReference type="ChEBI" id="CHEBI:15377"/>
        <dbReference type="ChEBI" id="CHEBI:15589"/>
        <dbReference type="ChEBI" id="CHEBI:29806"/>
        <dbReference type="EC" id="4.2.1.2"/>
    </reaction>
</comment>
<evidence type="ECO:0000256" key="3">
    <source>
        <dbReference type="ARBA" id="ARBA00008876"/>
    </source>
</evidence>
<protein>
    <recommendedName>
        <fullName evidence="10">Fumarate hydratase class I</fullName>
        <ecNumber evidence="10">4.2.1.2</ecNumber>
    </recommendedName>
</protein>
<dbReference type="SUPFAM" id="SSF117457">
    <property type="entry name" value="FumA C-terminal domain-like"/>
    <property type="match status" value="1"/>
</dbReference>
<dbReference type="InterPro" id="IPR011167">
    <property type="entry name" value="Fe_dep_fumarate_hydratase"/>
</dbReference>
<dbReference type="PANTHER" id="PTHR43351:SF2">
    <property type="entry name" value="L(+)-TARTRATE DEHYDRATASE SUBUNIT BETA-RELATED"/>
    <property type="match status" value="1"/>
</dbReference>
<name>A0AAJ2RXI0_9GAMM</name>
<dbReference type="RefSeq" id="WP_038484359.1">
    <property type="nucleotide sequence ID" value="NZ_CANKXH010000028.1"/>
</dbReference>
<evidence type="ECO:0000256" key="6">
    <source>
        <dbReference type="ARBA" id="ARBA00022723"/>
    </source>
</evidence>
<dbReference type="GO" id="GO:0006091">
    <property type="term" value="P:generation of precursor metabolites and energy"/>
    <property type="evidence" value="ECO:0007669"/>
    <property type="project" value="InterPro"/>
</dbReference>
<dbReference type="AlphaFoldDB" id="A0AAJ2RXI0"/>
<dbReference type="GeneID" id="303164010"/>
<keyword evidence="5 10" id="KW-0004">4Fe-4S</keyword>
<dbReference type="GO" id="GO:0046872">
    <property type="term" value="F:metal ion binding"/>
    <property type="evidence" value="ECO:0007669"/>
    <property type="project" value="UniProtKB-UniRule"/>
</dbReference>
<evidence type="ECO:0000256" key="4">
    <source>
        <dbReference type="ARBA" id="ARBA00011738"/>
    </source>
</evidence>
<dbReference type="Gene3D" id="3.20.130.10">
    <property type="entry name" value="Fe-S hydro-lyase, tartrate dehydratase beta-type, catalytic domain"/>
    <property type="match status" value="1"/>
</dbReference>
<dbReference type="PANTHER" id="PTHR43351">
    <property type="entry name" value="L(+)-TARTRATE DEHYDRATASE SUBUNIT BETA"/>
    <property type="match status" value="1"/>
</dbReference>
<evidence type="ECO:0000259" key="11">
    <source>
        <dbReference type="Pfam" id="PF05681"/>
    </source>
</evidence>
<dbReference type="InterPro" id="IPR004646">
    <property type="entry name" value="Fe-S_hydro-lyase_TtdA-typ_cat"/>
</dbReference>
<keyword evidence="7 10" id="KW-0408">Iron</keyword>
<evidence type="ECO:0000259" key="12">
    <source>
        <dbReference type="Pfam" id="PF05683"/>
    </source>
</evidence>
<evidence type="ECO:0000256" key="5">
    <source>
        <dbReference type="ARBA" id="ARBA00022485"/>
    </source>
</evidence>
<evidence type="ECO:0000256" key="8">
    <source>
        <dbReference type="ARBA" id="ARBA00023014"/>
    </source>
</evidence>
<evidence type="ECO:0000313" key="15">
    <source>
        <dbReference type="Proteomes" id="UP000218675"/>
    </source>
</evidence>
<dbReference type="Proteomes" id="UP001276761">
    <property type="component" value="Unassembled WGS sequence"/>
</dbReference>
<keyword evidence="15" id="KW-1185">Reference proteome</keyword>
<dbReference type="InterPro" id="IPR004647">
    <property type="entry name" value="Fe-S_hydro-lyase_TtdB-typ_cat"/>
</dbReference>
<keyword evidence="6 10" id="KW-0479">Metal-binding</keyword>
<dbReference type="Pfam" id="PF05681">
    <property type="entry name" value="Fumerase"/>
    <property type="match status" value="1"/>
</dbReference>
<dbReference type="EMBL" id="JAWXXT010000001">
    <property type="protein sequence ID" value="MDX5976111.1"/>
    <property type="molecule type" value="Genomic_DNA"/>
</dbReference>
<dbReference type="EC" id="4.2.1.2" evidence="10"/>
<accession>A0AAJ2RXI0</accession>
<evidence type="ECO:0000313" key="14">
    <source>
        <dbReference type="EMBL" id="PAU72528.1"/>
    </source>
</evidence>
<organism evidence="13 16">
    <name type="scientific">Vreelandella alkaliphila</name>
    <dbReference type="NCBI Taxonomy" id="272774"/>
    <lineage>
        <taxon>Bacteria</taxon>
        <taxon>Pseudomonadati</taxon>
        <taxon>Pseudomonadota</taxon>
        <taxon>Gammaproteobacteria</taxon>
        <taxon>Oceanospirillales</taxon>
        <taxon>Halomonadaceae</taxon>
        <taxon>Vreelandella</taxon>
    </lineage>
</organism>
<dbReference type="GO" id="GO:0051539">
    <property type="term" value="F:4 iron, 4 sulfur cluster binding"/>
    <property type="evidence" value="ECO:0007669"/>
    <property type="project" value="UniProtKB-UniRule"/>
</dbReference>
<comment type="cofactor">
    <cofactor evidence="2 10">
        <name>[4Fe-4S] cluster</name>
        <dbReference type="ChEBI" id="CHEBI:49883"/>
    </cofactor>
</comment>
<comment type="function">
    <text evidence="10">Catalyzes the reversible hydration of fumarate to (S)-malate.</text>
</comment>
<keyword evidence="8 10" id="KW-0411">Iron-sulfur</keyword>